<evidence type="ECO:0000313" key="1">
    <source>
        <dbReference type="EMBL" id="SVD57039.1"/>
    </source>
</evidence>
<organism evidence="1">
    <name type="scientific">marine metagenome</name>
    <dbReference type="NCBI Taxonomy" id="408172"/>
    <lineage>
        <taxon>unclassified sequences</taxon>
        <taxon>metagenomes</taxon>
        <taxon>ecological metagenomes</taxon>
    </lineage>
</organism>
<proteinExistence type="predicted"/>
<name>A0A382WEB8_9ZZZZ</name>
<protein>
    <submittedName>
        <fullName evidence="1">Uncharacterized protein</fullName>
    </submittedName>
</protein>
<gene>
    <name evidence="1" type="ORF">METZ01_LOCUS409893</name>
</gene>
<sequence length="63" mass="7684">MEKVVKIEQKKSWFYLFSRTIKILRLRLIERRKPALLPENTHLQKDVGLESTQKVAHDYKRYL</sequence>
<reference evidence="1" key="1">
    <citation type="submission" date="2018-05" db="EMBL/GenBank/DDBJ databases">
        <authorList>
            <person name="Lanie J.A."/>
            <person name="Ng W.-L."/>
            <person name="Kazmierczak K.M."/>
            <person name="Andrzejewski T.M."/>
            <person name="Davidsen T.M."/>
            <person name="Wayne K.J."/>
            <person name="Tettelin H."/>
            <person name="Glass J.I."/>
            <person name="Rusch D."/>
            <person name="Podicherti R."/>
            <person name="Tsui H.-C.T."/>
            <person name="Winkler M.E."/>
        </authorList>
    </citation>
    <scope>NUCLEOTIDE SEQUENCE</scope>
</reference>
<dbReference type="EMBL" id="UINC01159122">
    <property type="protein sequence ID" value="SVD57039.1"/>
    <property type="molecule type" value="Genomic_DNA"/>
</dbReference>
<accession>A0A382WEB8</accession>
<dbReference type="AlphaFoldDB" id="A0A382WEB8"/>